<evidence type="ECO:0008006" key="4">
    <source>
        <dbReference type="Google" id="ProtNLM"/>
    </source>
</evidence>
<dbReference type="Pfam" id="PF06291">
    <property type="entry name" value="Lambda_Bor"/>
    <property type="match status" value="1"/>
</dbReference>
<comment type="caution">
    <text evidence="2">The sequence shown here is derived from an EMBL/GenBank/DDBJ whole genome shotgun (WGS) entry which is preliminary data.</text>
</comment>
<evidence type="ECO:0000313" key="3">
    <source>
        <dbReference type="Proteomes" id="UP001501565"/>
    </source>
</evidence>
<sequence>MRKLLIILLIGSLSACSSVTLRTDHQKESSAAPTYQKRFHYWFWGLKGEYSVNVREICAGRPVIQMQSVDTFVDILGQVFTLGIYYPRSARVWCAERSEGNQ</sequence>
<dbReference type="RefSeq" id="WP_344800404.1">
    <property type="nucleotide sequence ID" value="NZ_BAABBN010000015.1"/>
</dbReference>
<feature type="signal peptide" evidence="1">
    <location>
        <begin position="1"/>
        <end position="17"/>
    </location>
</feature>
<keyword evidence="3" id="KW-1185">Reference proteome</keyword>
<evidence type="ECO:0000256" key="1">
    <source>
        <dbReference type="SAM" id="SignalP"/>
    </source>
</evidence>
<dbReference type="InterPro" id="IPR010438">
    <property type="entry name" value="Lambda_Bor"/>
</dbReference>
<gene>
    <name evidence="2" type="ORF">GCM10022277_39860</name>
</gene>
<reference evidence="3" key="1">
    <citation type="journal article" date="2019" name="Int. J. Syst. Evol. Microbiol.">
        <title>The Global Catalogue of Microorganisms (GCM) 10K type strain sequencing project: providing services to taxonomists for standard genome sequencing and annotation.</title>
        <authorList>
            <consortium name="The Broad Institute Genomics Platform"/>
            <consortium name="The Broad Institute Genome Sequencing Center for Infectious Disease"/>
            <person name="Wu L."/>
            <person name="Ma J."/>
        </authorList>
    </citation>
    <scope>NUCLEOTIDE SEQUENCE [LARGE SCALE GENOMIC DNA]</scope>
    <source>
        <strain evidence="3">JCM 17551</strain>
    </source>
</reference>
<organism evidence="2 3">
    <name type="scientific">Litoribacillus peritrichatus</name>
    <dbReference type="NCBI Taxonomy" id="718191"/>
    <lineage>
        <taxon>Bacteria</taxon>
        <taxon>Pseudomonadati</taxon>
        <taxon>Pseudomonadota</taxon>
        <taxon>Gammaproteobacteria</taxon>
        <taxon>Oceanospirillales</taxon>
        <taxon>Oceanospirillaceae</taxon>
        <taxon>Litoribacillus</taxon>
    </lineage>
</organism>
<dbReference type="EMBL" id="BAABBN010000015">
    <property type="protein sequence ID" value="GAA3939907.1"/>
    <property type="molecule type" value="Genomic_DNA"/>
</dbReference>
<dbReference type="Proteomes" id="UP001501565">
    <property type="component" value="Unassembled WGS sequence"/>
</dbReference>
<accession>A0ABP7N8I5</accession>
<feature type="chain" id="PRO_5047005058" description="Bor family protein" evidence="1">
    <location>
        <begin position="18"/>
        <end position="102"/>
    </location>
</feature>
<name>A0ABP7N8I5_9GAMM</name>
<evidence type="ECO:0000313" key="2">
    <source>
        <dbReference type="EMBL" id="GAA3939907.1"/>
    </source>
</evidence>
<proteinExistence type="predicted"/>
<keyword evidence="1" id="KW-0732">Signal</keyword>
<protein>
    <recommendedName>
        <fullName evidence="4">Bor family protein</fullName>
    </recommendedName>
</protein>
<dbReference type="PROSITE" id="PS51257">
    <property type="entry name" value="PROKAR_LIPOPROTEIN"/>
    <property type="match status" value="1"/>
</dbReference>